<feature type="non-terminal residue" evidence="1">
    <location>
        <position position="1"/>
    </location>
</feature>
<proteinExistence type="predicted"/>
<name>X0VVI5_9ZZZZ</name>
<gene>
    <name evidence="1" type="ORF">S01H1_60652</name>
</gene>
<dbReference type="Gene3D" id="2.60.120.200">
    <property type="match status" value="1"/>
</dbReference>
<reference evidence="1" key="1">
    <citation type="journal article" date="2014" name="Front. Microbiol.">
        <title>High frequency of phylogenetically diverse reductive dehalogenase-homologous genes in deep subseafloor sedimentary metagenomes.</title>
        <authorList>
            <person name="Kawai M."/>
            <person name="Futagami T."/>
            <person name="Toyoda A."/>
            <person name="Takaki Y."/>
            <person name="Nishi S."/>
            <person name="Hori S."/>
            <person name="Arai W."/>
            <person name="Tsubouchi T."/>
            <person name="Morono Y."/>
            <person name="Uchiyama I."/>
            <person name="Ito T."/>
            <person name="Fujiyama A."/>
            <person name="Inagaki F."/>
            <person name="Takami H."/>
        </authorList>
    </citation>
    <scope>NUCLEOTIDE SEQUENCE</scope>
    <source>
        <strain evidence="1">Expedition CK06-06</strain>
    </source>
</reference>
<dbReference type="AlphaFoldDB" id="X0VVI5"/>
<protein>
    <submittedName>
        <fullName evidence="1">Uncharacterized protein</fullName>
    </submittedName>
</protein>
<organism evidence="1">
    <name type="scientific">marine sediment metagenome</name>
    <dbReference type="NCBI Taxonomy" id="412755"/>
    <lineage>
        <taxon>unclassified sequences</taxon>
        <taxon>metagenomes</taxon>
        <taxon>ecological metagenomes</taxon>
    </lineage>
</organism>
<accession>X0VVI5</accession>
<sequence length="45" mass="4892">DGQTWQQAGSFVMDMPADVLVGIVVCSHVRGVLCEAVFDNVRLVE</sequence>
<evidence type="ECO:0000313" key="1">
    <source>
        <dbReference type="EMBL" id="GAG22305.1"/>
    </source>
</evidence>
<dbReference type="EMBL" id="BARS01039733">
    <property type="protein sequence ID" value="GAG22305.1"/>
    <property type="molecule type" value="Genomic_DNA"/>
</dbReference>
<comment type="caution">
    <text evidence="1">The sequence shown here is derived from an EMBL/GenBank/DDBJ whole genome shotgun (WGS) entry which is preliminary data.</text>
</comment>